<keyword evidence="8 10" id="KW-0472">Membrane</keyword>
<comment type="function">
    <text evidence="9">Required for the maintenance of the structure of the mitochondrial inner membrane. Involved in mitochondrial morphology. Causes growth arrest when highly overexpressed.</text>
</comment>
<feature type="region of interest" description="Disordered" evidence="12">
    <location>
        <begin position="307"/>
        <end position="331"/>
    </location>
</feature>
<proteinExistence type="inferred from homology"/>
<feature type="compositionally biased region" description="Basic and acidic residues" evidence="12">
    <location>
        <begin position="7"/>
        <end position="21"/>
    </location>
</feature>
<gene>
    <name evidence="13" type="ORF">K490DRAFT_51480</name>
</gene>
<keyword evidence="3 10" id="KW-0999">Mitochondrion inner membrane</keyword>
<reference evidence="13" key="1">
    <citation type="journal article" date="2020" name="Stud. Mycol.">
        <title>101 Dothideomycetes genomes: a test case for predicting lifestyles and emergence of pathogens.</title>
        <authorList>
            <person name="Haridas S."/>
            <person name="Albert R."/>
            <person name="Binder M."/>
            <person name="Bloem J."/>
            <person name="Labutti K."/>
            <person name="Salamov A."/>
            <person name="Andreopoulos B."/>
            <person name="Baker S."/>
            <person name="Barry K."/>
            <person name="Bills G."/>
            <person name="Bluhm B."/>
            <person name="Cannon C."/>
            <person name="Castanera R."/>
            <person name="Culley D."/>
            <person name="Daum C."/>
            <person name="Ezra D."/>
            <person name="Gonzalez J."/>
            <person name="Henrissat B."/>
            <person name="Kuo A."/>
            <person name="Liang C."/>
            <person name="Lipzen A."/>
            <person name="Lutzoni F."/>
            <person name="Magnuson J."/>
            <person name="Mondo S."/>
            <person name="Nolan M."/>
            <person name="Ohm R."/>
            <person name="Pangilinan J."/>
            <person name="Park H.-J."/>
            <person name="Ramirez L."/>
            <person name="Alfaro M."/>
            <person name="Sun H."/>
            <person name="Tritt A."/>
            <person name="Yoshinaga Y."/>
            <person name="Zwiers L.-H."/>
            <person name="Turgeon B."/>
            <person name="Goodwin S."/>
            <person name="Spatafora J."/>
            <person name="Crous P."/>
            <person name="Grigoriev I."/>
        </authorList>
    </citation>
    <scope>NUCLEOTIDE SEQUENCE</scope>
    <source>
        <strain evidence="13">CBS 121410</strain>
    </source>
</reference>
<evidence type="ECO:0000313" key="14">
    <source>
        <dbReference type="Proteomes" id="UP000799776"/>
    </source>
</evidence>
<keyword evidence="7 10" id="KW-0496">Mitochondrion</keyword>
<protein>
    <recommendedName>
        <fullName evidence="10">Sensitive to high expression protein 9, mitochondrial</fullName>
    </recommendedName>
</protein>
<comment type="similarity">
    <text evidence="1 10">Belongs to the SHE9 family.</text>
</comment>
<dbReference type="GO" id="GO:0007007">
    <property type="term" value="P:inner mitochondrial membrane organization"/>
    <property type="evidence" value="ECO:0007669"/>
    <property type="project" value="TreeGrafter"/>
</dbReference>
<evidence type="ECO:0000256" key="6">
    <source>
        <dbReference type="ARBA" id="ARBA00023054"/>
    </source>
</evidence>
<evidence type="ECO:0000256" key="11">
    <source>
        <dbReference type="SAM" id="Coils"/>
    </source>
</evidence>
<organism evidence="13 14">
    <name type="scientific">Saccharata proteae CBS 121410</name>
    <dbReference type="NCBI Taxonomy" id="1314787"/>
    <lineage>
        <taxon>Eukaryota</taxon>
        <taxon>Fungi</taxon>
        <taxon>Dikarya</taxon>
        <taxon>Ascomycota</taxon>
        <taxon>Pezizomycotina</taxon>
        <taxon>Dothideomycetes</taxon>
        <taxon>Dothideomycetes incertae sedis</taxon>
        <taxon>Botryosphaeriales</taxon>
        <taxon>Saccharataceae</taxon>
        <taxon>Saccharata</taxon>
    </lineage>
</organism>
<evidence type="ECO:0000256" key="8">
    <source>
        <dbReference type="ARBA" id="ARBA00023136"/>
    </source>
</evidence>
<dbReference type="InterPro" id="IPR008839">
    <property type="entry name" value="MDM33_fungi"/>
</dbReference>
<dbReference type="PANTHER" id="PTHR31961">
    <property type="entry name" value="SENSITIVE TO HIGH EXPRESSION PROTEIN 9, MITOCHONDRIAL"/>
    <property type="match status" value="1"/>
</dbReference>
<evidence type="ECO:0000256" key="9">
    <source>
        <dbReference type="ARBA" id="ARBA00024807"/>
    </source>
</evidence>
<accession>A0A9P4HPC5</accession>
<comment type="subcellular location">
    <subcellularLocation>
        <location evidence="10">Mitochondrion inner membrane</location>
        <topology evidence="10">Multi-pass membrane protein</topology>
    </subcellularLocation>
</comment>
<evidence type="ECO:0000256" key="4">
    <source>
        <dbReference type="ARBA" id="ARBA00022946"/>
    </source>
</evidence>
<feature type="coiled-coil region" evidence="11">
    <location>
        <begin position="182"/>
        <end position="209"/>
    </location>
</feature>
<comment type="subunit">
    <text evidence="10">Homooligomer.</text>
</comment>
<keyword evidence="6 11" id="KW-0175">Coiled coil</keyword>
<dbReference type="GO" id="GO:0005743">
    <property type="term" value="C:mitochondrial inner membrane"/>
    <property type="evidence" value="ECO:0007669"/>
    <property type="project" value="UniProtKB-SubCell"/>
</dbReference>
<dbReference type="AlphaFoldDB" id="A0A9P4HPC5"/>
<dbReference type="Proteomes" id="UP000799776">
    <property type="component" value="Unassembled WGS sequence"/>
</dbReference>
<evidence type="ECO:0000256" key="12">
    <source>
        <dbReference type="SAM" id="MobiDB-lite"/>
    </source>
</evidence>
<dbReference type="EMBL" id="ML978775">
    <property type="protein sequence ID" value="KAF2083513.1"/>
    <property type="molecule type" value="Genomic_DNA"/>
</dbReference>
<comment type="caution">
    <text evidence="13">The sequence shown here is derived from an EMBL/GenBank/DDBJ whole genome shotgun (WGS) entry which is preliminary data.</text>
</comment>
<feature type="compositionally biased region" description="Low complexity" evidence="12">
    <location>
        <begin position="307"/>
        <end position="329"/>
    </location>
</feature>
<feature type="transmembrane region" description="Helical" evidence="10">
    <location>
        <begin position="371"/>
        <end position="390"/>
    </location>
</feature>
<keyword evidence="4 10" id="KW-0809">Transit peptide</keyword>
<dbReference type="Pfam" id="PF05546">
    <property type="entry name" value="She9_MDM33"/>
    <property type="match status" value="1"/>
</dbReference>
<sequence length="393" mass="43287">MPPPEPEVPKPDEAKSDESKANETPSIPLTPPENEAQNSSPDTSKPAEPNVEHPTVTPAPKDQLPSHWESQRNKLHKKFNAWLDELLPKLATATQKLNHYTGTDYTGIEALRKEIKQQESLVRSHRQRVKDAKAAVDEALAQQSSSQKEVVGLLERKHSWSAADLERYMSLIRSEHLNEQAVRTAKETVVAEERSLEEARAQLEKRERTQYHEEQIWSDTIRRNSTWVTFGLMGVNILLLLVQLVIMEPWRRRRMVREIRNALEENNAVPATAVAAAAPAEAPVASSDTSGLEPSIFAAAPVAAESSSPASEPVGESASAENSPAAALHPLPPPEFSREYISALYESSRSYVRDLFSERAVSMRKVDVTSAALQGAAAGAALMAVLLVVLKPN</sequence>
<dbReference type="OrthoDB" id="5595506at2759"/>
<evidence type="ECO:0000313" key="13">
    <source>
        <dbReference type="EMBL" id="KAF2083513.1"/>
    </source>
</evidence>
<feature type="transmembrane region" description="Helical" evidence="10">
    <location>
        <begin position="227"/>
        <end position="247"/>
    </location>
</feature>
<keyword evidence="2 10" id="KW-0812">Transmembrane</keyword>
<keyword evidence="5 10" id="KW-1133">Transmembrane helix</keyword>
<feature type="region of interest" description="Disordered" evidence="12">
    <location>
        <begin position="1"/>
        <end position="70"/>
    </location>
</feature>
<evidence type="ECO:0000256" key="5">
    <source>
        <dbReference type="ARBA" id="ARBA00022989"/>
    </source>
</evidence>
<evidence type="ECO:0000256" key="10">
    <source>
        <dbReference type="RuleBase" id="RU364128"/>
    </source>
</evidence>
<evidence type="ECO:0000256" key="1">
    <source>
        <dbReference type="ARBA" id="ARBA00007472"/>
    </source>
</evidence>
<dbReference type="PANTHER" id="PTHR31961:SF3">
    <property type="entry name" value="SENSITIVE TO HIGH EXPRESSION PROTEIN 9, MITOCHONDRIAL"/>
    <property type="match status" value="1"/>
</dbReference>
<evidence type="ECO:0000256" key="3">
    <source>
        <dbReference type="ARBA" id="ARBA00022792"/>
    </source>
</evidence>
<keyword evidence="14" id="KW-1185">Reference proteome</keyword>
<evidence type="ECO:0000256" key="2">
    <source>
        <dbReference type="ARBA" id="ARBA00022692"/>
    </source>
</evidence>
<name>A0A9P4HPC5_9PEZI</name>
<evidence type="ECO:0000256" key="7">
    <source>
        <dbReference type="ARBA" id="ARBA00023128"/>
    </source>
</evidence>
<feature type="coiled-coil region" evidence="11">
    <location>
        <begin position="108"/>
        <end position="142"/>
    </location>
</feature>